<feature type="signal peptide" evidence="2">
    <location>
        <begin position="1"/>
        <end position="28"/>
    </location>
</feature>
<evidence type="ECO:0000259" key="3">
    <source>
        <dbReference type="Pfam" id="PF14368"/>
    </source>
</evidence>
<gene>
    <name evidence="4" type="ORF">TRIUR3_26882</name>
</gene>
<sequence length="169" mass="18039">MGSAGATLVRFLLLASIVAGFAAHLAAGEKDCYDEKDMIMHICIKSIKKDGFYMPASQACKNEVKKVDMPCICRVLTPSDEQTVSPVKLVLLAHECHIELPVGSKCGSNTGWRRSGPTASTRCRTGSRRRSAEPARHGRRRSAPAAQQCCCGADAGGVGASDDNNDDKD</sequence>
<organism evidence="4">
    <name type="scientific">Triticum urartu</name>
    <name type="common">Red wild einkorn</name>
    <name type="synonym">Crithodium urartu</name>
    <dbReference type="NCBI Taxonomy" id="4572"/>
    <lineage>
        <taxon>Eukaryota</taxon>
        <taxon>Viridiplantae</taxon>
        <taxon>Streptophyta</taxon>
        <taxon>Embryophyta</taxon>
        <taxon>Tracheophyta</taxon>
        <taxon>Spermatophyta</taxon>
        <taxon>Magnoliopsida</taxon>
        <taxon>Liliopsida</taxon>
        <taxon>Poales</taxon>
        <taxon>Poaceae</taxon>
        <taxon>BOP clade</taxon>
        <taxon>Pooideae</taxon>
        <taxon>Triticodae</taxon>
        <taxon>Triticeae</taxon>
        <taxon>Triticinae</taxon>
        <taxon>Triticum</taxon>
    </lineage>
</organism>
<name>M8A1B8_TRIUA</name>
<dbReference type="eggNOG" id="ENOG502R5DC">
    <property type="taxonomic scope" value="Eukaryota"/>
</dbReference>
<dbReference type="Pfam" id="PF14368">
    <property type="entry name" value="LTP_2"/>
    <property type="match status" value="1"/>
</dbReference>
<reference evidence="4" key="1">
    <citation type="journal article" date="2013" name="Nature">
        <title>Draft genome of the wheat A-genome progenitor Triticum urartu.</title>
        <authorList>
            <person name="Ling H.Q."/>
            <person name="Zhao S."/>
            <person name="Liu D."/>
            <person name="Wang J."/>
            <person name="Sun H."/>
            <person name="Zhang C."/>
            <person name="Fan H."/>
            <person name="Li D."/>
            <person name="Dong L."/>
            <person name="Tao Y."/>
            <person name="Gao C."/>
            <person name="Wu H."/>
            <person name="Li Y."/>
            <person name="Cui Y."/>
            <person name="Guo X."/>
            <person name="Zheng S."/>
            <person name="Wang B."/>
            <person name="Yu K."/>
            <person name="Liang Q."/>
            <person name="Yang W."/>
            <person name="Lou X."/>
            <person name="Chen J."/>
            <person name="Feng M."/>
            <person name="Jian J."/>
            <person name="Zhang X."/>
            <person name="Luo G."/>
            <person name="Jiang Y."/>
            <person name="Liu J."/>
            <person name="Wang Z."/>
            <person name="Sha Y."/>
            <person name="Zhang B."/>
            <person name="Wu H."/>
            <person name="Tang D."/>
            <person name="Shen Q."/>
            <person name="Xue P."/>
            <person name="Zou S."/>
            <person name="Wang X."/>
            <person name="Liu X."/>
            <person name="Wang F."/>
            <person name="Yang Y."/>
            <person name="An X."/>
            <person name="Dong Z."/>
            <person name="Zhang K."/>
            <person name="Zhang X."/>
            <person name="Luo M.C."/>
            <person name="Dvorak J."/>
            <person name="Tong Y."/>
            <person name="Wang J."/>
            <person name="Yang H."/>
            <person name="Li Z."/>
            <person name="Wang D."/>
            <person name="Zhang A."/>
            <person name="Wang J."/>
        </authorList>
    </citation>
    <scope>NUCLEOTIDE SEQUENCE</scope>
</reference>
<feature type="chain" id="PRO_5009706530" description="Bifunctional inhibitor/plant lipid transfer protein/seed storage helical domain-containing protein" evidence="2">
    <location>
        <begin position="29"/>
        <end position="169"/>
    </location>
</feature>
<feature type="region of interest" description="Disordered" evidence="1">
    <location>
        <begin position="111"/>
        <end position="169"/>
    </location>
</feature>
<proteinExistence type="predicted"/>
<dbReference type="AlphaFoldDB" id="M8A1B8"/>
<keyword evidence="2" id="KW-0732">Signal</keyword>
<dbReference type="PANTHER" id="PTHR33286:SF33">
    <property type="entry name" value="BIFUNCTIONAL INHIBITOR_PLANT LIPID TRANSFER PROTEIN_SEED STORAGE HELICAL DOMAIN-CONTAINING PROTEIN"/>
    <property type="match status" value="1"/>
</dbReference>
<dbReference type="Gene3D" id="1.10.110.10">
    <property type="entry name" value="Plant lipid-transfer and hydrophobic proteins"/>
    <property type="match status" value="1"/>
</dbReference>
<protein>
    <recommendedName>
        <fullName evidence="3">Bifunctional inhibitor/plant lipid transfer protein/seed storage helical domain-containing protein</fullName>
    </recommendedName>
</protein>
<dbReference type="InterPro" id="IPR036312">
    <property type="entry name" value="Bifun_inhib/LTP/seed_sf"/>
</dbReference>
<feature type="domain" description="Bifunctional inhibitor/plant lipid transfer protein/seed storage helical" evidence="3">
    <location>
        <begin position="22"/>
        <end position="106"/>
    </location>
</feature>
<evidence type="ECO:0000256" key="2">
    <source>
        <dbReference type="SAM" id="SignalP"/>
    </source>
</evidence>
<dbReference type="PANTHER" id="PTHR33286">
    <property type="entry name" value="BIFUNCTIONAL INHIBITOR/LIPID-TRANSFER PROTEIN/SEED STORAGE 2S ALBUMIN SUPERFAMILY PROTEIN"/>
    <property type="match status" value="1"/>
</dbReference>
<dbReference type="EMBL" id="KD040002">
    <property type="protein sequence ID" value="EMS65771.1"/>
    <property type="molecule type" value="Genomic_DNA"/>
</dbReference>
<evidence type="ECO:0000313" key="4">
    <source>
        <dbReference type="EMBL" id="EMS65771.1"/>
    </source>
</evidence>
<dbReference type="InterPro" id="IPR016140">
    <property type="entry name" value="Bifunc_inhib/LTP/seed_store"/>
</dbReference>
<evidence type="ECO:0000256" key="1">
    <source>
        <dbReference type="SAM" id="MobiDB-lite"/>
    </source>
</evidence>
<accession>M8A1B8</accession>